<organism evidence="2 3">
    <name type="scientific">Clostridium lapidicellarium</name>
    <dbReference type="NCBI Taxonomy" id="3240931"/>
    <lineage>
        <taxon>Bacteria</taxon>
        <taxon>Bacillati</taxon>
        <taxon>Bacillota</taxon>
        <taxon>Clostridia</taxon>
        <taxon>Eubacteriales</taxon>
        <taxon>Clostridiaceae</taxon>
        <taxon>Clostridium</taxon>
    </lineage>
</organism>
<dbReference type="Gene3D" id="2.30.110.10">
    <property type="entry name" value="Electron Transport, Fmn-binding Protein, Chain A"/>
    <property type="match status" value="1"/>
</dbReference>
<reference evidence="2 3" key="1">
    <citation type="submission" date="2024-08" db="EMBL/GenBank/DDBJ databases">
        <title>Clostridium lapicellarii sp. nov., and Clostridium renhuaiense sp. nov., two species isolated from the mud in a fermentation cellar used for producing sauce-flavour Chinese liquors.</title>
        <authorList>
            <person name="Yang F."/>
            <person name="Wang H."/>
            <person name="Chen L.Q."/>
            <person name="Zhou N."/>
            <person name="Lu J.J."/>
            <person name="Pu X.X."/>
            <person name="Wan B."/>
            <person name="Wang L."/>
            <person name="Liu S.J."/>
        </authorList>
    </citation>
    <scope>NUCLEOTIDE SEQUENCE [LARGE SCALE GENOMIC DNA]</scope>
    <source>
        <strain evidence="2 3">MT-113</strain>
    </source>
</reference>
<dbReference type="RefSeq" id="WP_294183817.1">
    <property type="nucleotide sequence ID" value="NZ_JBGFFE010000027.1"/>
</dbReference>
<feature type="domain" description="Pyridoxamine 5'-phosphate oxidase N-terminal" evidence="1">
    <location>
        <begin position="3"/>
        <end position="89"/>
    </location>
</feature>
<evidence type="ECO:0000313" key="2">
    <source>
        <dbReference type="EMBL" id="MEY8764701.1"/>
    </source>
</evidence>
<sequence length="131" mass="14950">MNEILKFLKDSSIFYLATVDGSEPKVRPFGFVMKYKNKLCFSTSNKKNVYKQLKASPKFEICGVCGTDKWIRLKGKASFITTEDSKRAALEEMPALKKLYSVDDPTFEIFCAEEAEATFYNMKGESRTVKL</sequence>
<evidence type="ECO:0000259" key="1">
    <source>
        <dbReference type="Pfam" id="PF01243"/>
    </source>
</evidence>
<keyword evidence="3" id="KW-1185">Reference proteome</keyword>
<dbReference type="Proteomes" id="UP001565220">
    <property type="component" value="Unassembled WGS sequence"/>
</dbReference>
<dbReference type="Pfam" id="PF01243">
    <property type="entry name" value="PNPOx_N"/>
    <property type="match status" value="1"/>
</dbReference>
<name>A0ABV4E0L8_9CLOT</name>
<comment type="caution">
    <text evidence="2">The sequence shown here is derived from an EMBL/GenBank/DDBJ whole genome shotgun (WGS) entry which is preliminary data.</text>
</comment>
<gene>
    <name evidence="2" type="ORF">AB8S09_13835</name>
</gene>
<protein>
    <submittedName>
        <fullName evidence="2">Pyridoxamine 5'-phosphate oxidase family protein</fullName>
    </submittedName>
</protein>
<dbReference type="SUPFAM" id="SSF50475">
    <property type="entry name" value="FMN-binding split barrel"/>
    <property type="match status" value="1"/>
</dbReference>
<accession>A0ABV4E0L8</accession>
<dbReference type="EMBL" id="JBGFFE010000027">
    <property type="protein sequence ID" value="MEY8764701.1"/>
    <property type="molecule type" value="Genomic_DNA"/>
</dbReference>
<evidence type="ECO:0000313" key="3">
    <source>
        <dbReference type="Proteomes" id="UP001565220"/>
    </source>
</evidence>
<dbReference type="InterPro" id="IPR011576">
    <property type="entry name" value="Pyridox_Oxase_N"/>
</dbReference>
<proteinExistence type="predicted"/>
<dbReference type="InterPro" id="IPR012349">
    <property type="entry name" value="Split_barrel_FMN-bd"/>
</dbReference>